<evidence type="ECO:0000313" key="4">
    <source>
        <dbReference type="Proteomes" id="UP000477543"/>
    </source>
</evidence>
<keyword evidence="2" id="KW-1133">Transmembrane helix</keyword>
<feature type="compositionally biased region" description="Polar residues" evidence="1">
    <location>
        <begin position="55"/>
        <end position="80"/>
    </location>
</feature>
<dbReference type="RefSeq" id="WP_202605610.1">
    <property type="nucleotide sequence ID" value="NZ_WYDN01000011.1"/>
</dbReference>
<name>A0A6L9G6T3_9MICC</name>
<gene>
    <name evidence="3" type="ORF">GT020_12630</name>
</gene>
<dbReference type="AlphaFoldDB" id="A0A6L9G6T3"/>
<organism evidence="3 4">
    <name type="scientific">Glutamicibacter soli</name>
    <dbReference type="NCBI Taxonomy" id="453836"/>
    <lineage>
        <taxon>Bacteria</taxon>
        <taxon>Bacillati</taxon>
        <taxon>Actinomycetota</taxon>
        <taxon>Actinomycetes</taxon>
        <taxon>Micrococcales</taxon>
        <taxon>Micrococcaceae</taxon>
        <taxon>Glutamicibacter</taxon>
    </lineage>
</organism>
<sequence>MKKRTENGEGKDRNHILTVLGLGVAALSLIVAVGPAMVDMGIVDRHRIPGLIHESQISDAPSNSLPPVSDSVSPKGTENQLKAPRDLSGANAQSNSNGDLAVGTPITFLPCDERYIVIVRNSKNESAYADEVTEALEKYPGSQYAVTKGSCNSLAQQSSNDTLLYIVFYGPYELESEACDKSKSTVPDFTKVYVKQLSPSGKPGGSVNCPSL</sequence>
<comment type="caution">
    <text evidence="3">The sequence shown here is derived from an EMBL/GenBank/DDBJ whole genome shotgun (WGS) entry which is preliminary data.</text>
</comment>
<reference evidence="3 4" key="1">
    <citation type="submission" date="2020-01" db="EMBL/GenBank/DDBJ databases">
        <title>Glutamicibacter soli M275.</title>
        <authorList>
            <person name="Meng X."/>
        </authorList>
    </citation>
    <scope>NUCLEOTIDE SEQUENCE [LARGE SCALE GENOMIC DNA]</scope>
    <source>
        <strain evidence="3 4">M275</strain>
    </source>
</reference>
<evidence type="ECO:0000256" key="1">
    <source>
        <dbReference type="SAM" id="MobiDB-lite"/>
    </source>
</evidence>
<evidence type="ECO:0000313" key="3">
    <source>
        <dbReference type="EMBL" id="NAZ16898.1"/>
    </source>
</evidence>
<dbReference type="EMBL" id="WYDN01000011">
    <property type="protein sequence ID" value="NAZ16898.1"/>
    <property type="molecule type" value="Genomic_DNA"/>
</dbReference>
<accession>A0A6L9G6T3</accession>
<evidence type="ECO:0000256" key="2">
    <source>
        <dbReference type="SAM" id="Phobius"/>
    </source>
</evidence>
<keyword evidence="2" id="KW-0472">Membrane</keyword>
<keyword evidence="2" id="KW-0812">Transmembrane</keyword>
<protein>
    <submittedName>
        <fullName evidence="3">Uncharacterized protein</fullName>
    </submittedName>
</protein>
<feature type="region of interest" description="Disordered" evidence="1">
    <location>
        <begin position="54"/>
        <end position="96"/>
    </location>
</feature>
<proteinExistence type="predicted"/>
<dbReference type="Proteomes" id="UP000477543">
    <property type="component" value="Unassembled WGS sequence"/>
</dbReference>
<feature type="transmembrane region" description="Helical" evidence="2">
    <location>
        <begin position="16"/>
        <end position="38"/>
    </location>
</feature>